<keyword evidence="1" id="KW-0732">Signal</keyword>
<gene>
    <name evidence="3" type="ORF">EVOR1521_LOCUS28193</name>
</gene>
<organism evidence="3 4">
    <name type="scientific">Effrenium voratum</name>
    <dbReference type="NCBI Taxonomy" id="2562239"/>
    <lineage>
        <taxon>Eukaryota</taxon>
        <taxon>Sar</taxon>
        <taxon>Alveolata</taxon>
        <taxon>Dinophyceae</taxon>
        <taxon>Suessiales</taxon>
        <taxon>Symbiodiniaceae</taxon>
        <taxon>Effrenium</taxon>
    </lineage>
</organism>
<evidence type="ECO:0000256" key="1">
    <source>
        <dbReference type="SAM" id="SignalP"/>
    </source>
</evidence>
<dbReference type="SUPFAM" id="SSF57414">
    <property type="entry name" value="Hairpin loop containing domain-like"/>
    <property type="match status" value="1"/>
</dbReference>
<dbReference type="AlphaFoldDB" id="A0AA36JH71"/>
<protein>
    <recommendedName>
        <fullName evidence="2">Apple domain-containing protein</fullName>
    </recommendedName>
</protein>
<evidence type="ECO:0000313" key="3">
    <source>
        <dbReference type="EMBL" id="CAJ1406158.1"/>
    </source>
</evidence>
<comment type="caution">
    <text evidence="3">The sequence shown here is derived from an EMBL/GenBank/DDBJ whole genome shotgun (WGS) entry which is preliminary data.</text>
</comment>
<name>A0AA36JH71_9DINO</name>
<accession>A0AA36JH71</accession>
<feature type="domain" description="Apple" evidence="2">
    <location>
        <begin position="76"/>
        <end position="124"/>
    </location>
</feature>
<dbReference type="Pfam" id="PF00024">
    <property type="entry name" value="PAN_1"/>
    <property type="match status" value="1"/>
</dbReference>
<evidence type="ECO:0000259" key="2">
    <source>
        <dbReference type="Pfam" id="PF00024"/>
    </source>
</evidence>
<evidence type="ECO:0000313" key="4">
    <source>
        <dbReference type="Proteomes" id="UP001178507"/>
    </source>
</evidence>
<dbReference type="EMBL" id="CAUJNA010003617">
    <property type="protein sequence ID" value="CAJ1406158.1"/>
    <property type="molecule type" value="Genomic_DNA"/>
</dbReference>
<feature type="signal peptide" evidence="1">
    <location>
        <begin position="1"/>
        <end position="16"/>
    </location>
</feature>
<keyword evidence="4" id="KW-1185">Reference proteome</keyword>
<proteinExistence type="predicted"/>
<dbReference type="InterPro" id="IPR003609">
    <property type="entry name" value="Pan_app"/>
</dbReference>
<dbReference type="Proteomes" id="UP001178507">
    <property type="component" value="Unassembled WGS sequence"/>
</dbReference>
<feature type="chain" id="PRO_5041435266" description="Apple domain-containing protein" evidence="1">
    <location>
        <begin position="17"/>
        <end position="145"/>
    </location>
</feature>
<reference evidence="3" key="1">
    <citation type="submission" date="2023-08" db="EMBL/GenBank/DDBJ databases">
        <authorList>
            <person name="Chen Y."/>
            <person name="Shah S."/>
            <person name="Dougan E. K."/>
            <person name="Thang M."/>
            <person name="Chan C."/>
        </authorList>
    </citation>
    <scope>NUCLEOTIDE SEQUENCE</scope>
</reference>
<sequence length="145" mass="15643">MAMLSFVPFMVMAALGQETVETPVPTPPPEPIPAPRVLSSTPELTGDELIAAHRQQYLSTLASAGITGRKGAWLYGDYLNDVEGVHTAVGCAQACQADAKCYHWNFQVERARCDLKAENGGINEDISDWISGDVPRASKKPADEI</sequence>
<dbReference type="Gene3D" id="3.50.4.10">
    <property type="entry name" value="Hepatocyte Growth Factor"/>
    <property type="match status" value="1"/>
</dbReference>